<feature type="compositionally biased region" description="Low complexity" evidence="9">
    <location>
        <begin position="130"/>
        <end position="145"/>
    </location>
</feature>
<evidence type="ECO:0000256" key="7">
    <source>
        <dbReference type="ARBA" id="ARBA00023298"/>
    </source>
</evidence>
<feature type="region of interest" description="Disordered" evidence="9">
    <location>
        <begin position="126"/>
        <end position="145"/>
    </location>
</feature>
<gene>
    <name evidence="10" type="ORF">RDWZM_007907</name>
</gene>
<dbReference type="Proteomes" id="UP001142055">
    <property type="component" value="Chromosome 3"/>
</dbReference>
<keyword evidence="7" id="KW-1053">Target membrane</keyword>
<keyword evidence="3" id="KW-1052">Target cell membrane</keyword>
<feature type="repeat" description="ANK" evidence="8">
    <location>
        <begin position="227"/>
        <end position="259"/>
    </location>
</feature>
<organism evidence="10 11">
    <name type="scientific">Blomia tropicalis</name>
    <name type="common">Mite</name>
    <dbReference type="NCBI Taxonomy" id="40697"/>
    <lineage>
        <taxon>Eukaryota</taxon>
        <taxon>Metazoa</taxon>
        <taxon>Ecdysozoa</taxon>
        <taxon>Arthropoda</taxon>
        <taxon>Chelicerata</taxon>
        <taxon>Arachnida</taxon>
        <taxon>Acari</taxon>
        <taxon>Acariformes</taxon>
        <taxon>Sarcoptiformes</taxon>
        <taxon>Astigmata</taxon>
        <taxon>Glycyphagoidea</taxon>
        <taxon>Echimyopodidae</taxon>
        <taxon>Blomia</taxon>
    </lineage>
</organism>
<comment type="subcellular location">
    <subcellularLocation>
        <location evidence="1">Target cell membrane</location>
    </subcellularLocation>
</comment>
<dbReference type="EMBL" id="JAPWDV010000003">
    <property type="protein sequence ID" value="KAJ6216750.1"/>
    <property type="molecule type" value="Genomic_DNA"/>
</dbReference>
<reference evidence="10" key="1">
    <citation type="submission" date="2022-12" db="EMBL/GenBank/DDBJ databases">
        <title>Genome assemblies of Blomia tropicalis.</title>
        <authorList>
            <person name="Cui Y."/>
        </authorList>
    </citation>
    <scope>NUCLEOTIDE SEQUENCE</scope>
    <source>
        <tissue evidence="10">Adult mites</tissue>
    </source>
</reference>
<evidence type="ECO:0000256" key="4">
    <source>
        <dbReference type="ARBA" id="ARBA00022737"/>
    </source>
</evidence>
<dbReference type="GO" id="GO:0006887">
    <property type="term" value="P:exocytosis"/>
    <property type="evidence" value="ECO:0007669"/>
    <property type="project" value="UniProtKB-KW"/>
</dbReference>
<keyword evidence="5" id="KW-0528">Neurotoxin</keyword>
<evidence type="ECO:0000256" key="6">
    <source>
        <dbReference type="ARBA" id="ARBA00023043"/>
    </source>
</evidence>
<sequence>MSGDDDDSGVDSENENASNGQPLAIMPNVLYPNASMVIAADLDISHIPPIIVEQNQQMNNAIEIDHNDDEDIQETRSSEIMTMDNNDEHMKSSNDEIASSSSKIVTKFNDNTQLDLMNERKMNIIGPSFSADSTSQRQSTSSDSTQMIGLNLRIDDETMSDLHSFYQNQIVQHDLNPKMMKNRKHRYEHYEHLIAEKRLRNAANSNDYSTVVRVLQCGVNVNACDERKRTALHFAACHGNFAIAFLLLDHGANPNQQDVIGNTPLHLAVCSSKLDLVILLLKNGANCNASDNSGRTPIQLAKSKLSIISQSLQSNKDQQIPMINYRLESMKISIMLKIYFENMTIENKKNEEKKTEIDIIKERLESHETNEDVEKDVNDLLKCLNDWSI</sequence>
<keyword evidence="7" id="KW-0472">Membrane</keyword>
<dbReference type="SMART" id="SM00248">
    <property type="entry name" value="ANK"/>
    <property type="match status" value="2"/>
</dbReference>
<keyword evidence="4" id="KW-0677">Repeat</keyword>
<keyword evidence="11" id="KW-1185">Reference proteome</keyword>
<dbReference type="Gene3D" id="1.25.40.20">
    <property type="entry name" value="Ankyrin repeat-containing domain"/>
    <property type="match status" value="2"/>
</dbReference>
<evidence type="ECO:0000256" key="5">
    <source>
        <dbReference type="ARBA" id="ARBA00023028"/>
    </source>
</evidence>
<dbReference type="InterPro" id="IPR002110">
    <property type="entry name" value="Ankyrin_rpt"/>
</dbReference>
<dbReference type="GO" id="GO:0044231">
    <property type="term" value="C:host cell presynaptic membrane"/>
    <property type="evidence" value="ECO:0007669"/>
    <property type="project" value="UniProtKB-KW"/>
</dbReference>
<name>A0A9Q0LZZ5_BLOTA</name>
<dbReference type="PROSITE" id="PS50088">
    <property type="entry name" value="ANK_REPEAT"/>
    <property type="match status" value="2"/>
</dbReference>
<evidence type="ECO:0000256" key="9">
    <source>
        <dbReference type="SAM" id="MobiDB-lite"/>
    </source>
</evidence>
<dbReference type="PROSITE" id="PS50297">
    <property type="entry name" value="ANK_REP_REGION"/>
    <property type="match status" value="2"/>
</dbReference>
<feature type="repeat" description="ANK" evidence="8">
    <location>
        <begin position="260"/>
        <end position="292"/>
    </location>
</feature>
<protein>
    <submittedName>
        <fullName evidence="10">Uncharacterized protein</fullName>
    </submittedName>
</protein>
<keyword evidence="2" id="KW-0268">Exocytosis</keyword>
<dbReference type="InterPro" id="IPR036770">
    <property type="entry name" value="Ankyrin_rpt-contain_sf"/>
</dbReference>
<evidence type="ECO:0000256" key="3">
    <source>
        <dbReference type="ARBA" id="ARBA00022537"/>
    </source>
</evidence>
<dbReference type="AlphaFoldDB" id="A0A9Q0LZZ5"/>
<evidence type="ECO:0000256" key="1">
    <source>
        <dbReference type="ARBA" id="ARBA00004175"/>
    </source>
</evidence>
<keyword evidence="6 8" id="KW-0040">ANK repeat</keyword>
<feature type="compositionally biased region" description="Acidic residues" evidence="9">
    <location>
        <begin position="1"/>
        <end position="14"/>
    </location>
</feature>
<accession>A0A9Q0LZZ5</accession>
<keyword evidence="5" id="KW-0638">Presynaptic neurotoxin</keyword>
<evidence type="ECO:0000256" key="2">
    <source>
        <dbReference type="ARBA" id="ARBA00022483"/>
    </source>
</evidence>
<feature type="region of interest" description="Disordered" evidence="9">
    <location>
        <begin position="1"/>
        <end position="23"/>
    </location>
</feature>
<dbReference type="GO" id="GO:0044218">
    <property type="term" value="C:other organism cell membrane"/>
    <property type="evidence" value="ECO:0007669"/>
    <property type="project" value="UniProtKB-KW"/>
</dbReference>
<comment type="caution">
    <text evidence="10">The sequence shown here is derived from an EMBL/GenBank/DDBJ whole genome shotgun (WGS) entry which is preliminary data.</text>
</comment>
<proteinExistence type="predicted"/>
<dbReference type="PANTHER" id="PTHR24171">
    <property type="entry name" value="ANKYRIN REPEAT DOMAIN-CONTAINING PROTEIN 39-RELATED"/>
    <property type="match status" value="1"/>
</dbReference>
<dbReference type="SUPFAM" id="SSF48403">
    <property type="entry name" value="Ankyrin repeat"/>
    <property type="match status" value="1"/>
</dbReference>
<dbReference type="Pfam" id="PF12796">
    <property type="entry name" value="Ank_2"/>
    <property type="match status" value="1"/>
</dbReference>
<evidence type="ECO:0000313" key="11">
    <source>
        <dbReference type="Proteomes" id="UP001142055"/>
    </source>
</evidence>
<evidence type="ECO:0000256" key="8">
    <source>
        <dbReference type="PROSITE-ProRule" id="PRU00023"/>
    </source>
</evidence>
<keyword evidence="5" id="KW-0800">Toxin</keyword>
<evidence type="ECO:0000313" key="10">
    <source>
        <dbReference type="EMBL" id="KAJ6216750.1"/>
    </source>
</evidence>